<dbReference type="RefSeq" id="WP_051497971.1">
    <property type="nucleotide sequence ID" value="NZ_CBTK010000274.1"/>
</dbReference>
<keyword evidence="3" id="KW-1185">Reference proteome</keyword>
<dbReference type="OrthoDB" id="8900573at2"/>
<evidence type="ECO:0008006" key="4">
    <source>
        <dbReference type="Google" id="ProtNLM"/>
    </source>
</evidence>
<protein>
    <recommendedName>
        <fullName evidence="4">DUF3150 domain-containing protein</fullName>
    </recommendedName>
</protein>
<dbReference type="InterPro" id="IPR021496">
    <property type="entry name" value="DUF3150"/>
</dbReference>
<name>A0A7U7J5F5_9GAMM</name>
<proteinExistence type="predicted"/>
<dbReference type="EMBL" id="CBTK010000274">
    <property type="protein sequence ID" value="CDH46732.1"/>
    <property type="molecule type" value="Genomic_DNA"/>
</dbReference>
<sequence length="369" mass="40472">MYAQPLTLLANELVFVNLDISCWSGKKSLTPEDLGLDRSQLPPETLVSLGEKQLIHPAALREFTTIRSAAHRHCLAVGTRFMGGYAIPVAKAQGLLDQLTGLEQRYQAARTTFLDTYDTQLATWANQQPPEWQKLIREALVPAEYVGGRLHFAVQAVRFDAPSPQVITHPGLENVLSGLSGQILSEIGQQARETLEASFQGKTTVTRRALSPLKALRDKLEGLSFVDSGFRAVVLEIDRLLASVPAHPPISGRVLEGLRQFLCLASQPQGLQTWAAQALPVVDELWADIQPEVARATSSSEDAEPSPFNEDAEPQTFNEDAEPQTFNEDAESQMFNEDAEPSPFNEAVASRSKPPAEAEVIDAGGEWFY</sequence>
<evidence type="ECO:0000256" key="1">
    <source>
        <dbReference type="SAM" id="MobiDB-lite"/>
    </source>
</evidence>
<reference evidence="2 3" key="1">
    <citation type="journal article" date="2014" name="ISME J.">
        <title>Candidatus Competibacter-lineage genomes retrieved from metagenomes reveal functional metabolic diversity.</title>
        <authorList>
            <person name="McIlroy S.J."/>
            <person name="Albertsen M."/>
            <person name="Andresen E.K."/>
            <person name="Saunders A.M."/>
            <person name="Kristiansen R."/>
            <person name="Stokholm-Bjerregaard M."/>
            <person name="Nielsen K.L."/>
            <person name="Nielsen P.H."/>
        </authorList>
    </citation>
    <scope>NUCLEOTIDE SEQUENCE [LARGE SCALE GENOMIC DNA]</scope>
    <source>
        <strain evidence="2 3">Run_B_J11</strain>
    </source>
</reference>
<evidence type="ECO:0000313" key="3">
    <source>
        <dbReference type="Proteomes" id="UP000019184"/>
    </source>
</evidence>
<dbReference type="AlphaFoldDB" id="A0A7U7J5F5"/>
<dbReference type="Proteomes" id="UP000019184">
    <property type="component" value="Unassembled WGS sequence"/>
</dbReference>
<accession>A0A7U7J5F5</accession>
<evidence type="ECO:0000313" key="2">
    <source>
        <dbReference type="EMBL" id="CDH46732.1"/>
    </source>
</evidence>
<dbReference type="Pfam" id="PF11348">
    <property type="entry name" value="DUF3150"/>
    <property type="match status" value="1"/>
</dbReference>
<organism evidence="2 3">
    <name type="scientific">Candidatus Contendobacter odensis Run_B_J11</name>
    <dbReference type="NCBI Taxonomy" id="1400861"/>
    <lineage>
        <taxon>Bacteria</taxon>
        <taxon>Pseudomonadati</taxon>
        <taxon>Pseudomonadota</taxon>
        <taxon>Gammaproteobacteria</taxon>
        <taxon>Candidatus Competibacteraceae</taxon>
        <taxon>Candidatus Contendibacter</taxon>
    </lineage>
</organism>
<comment type="caution">
    <text evidence="2">The sequence shown here is derived from an EMBL/GenBank/DDBJ whole genome shotgun (WGS) entry which is preliminary data.</text>
</comment>
<feature type="region of interest" description="Disordered" evidence="1">
    <location>
        <begin position="294"/>
        <end position="369"/>
    </location>
</feature>
<gene>
    <name evidence="2" type="ORF">BN874_580002</name>
</gene>